<gene>
    <name evidence="4" type="ORF">NDN08_001121</name>
</gene>
<evidence type="ECO:0000313" key="5">
    <source>
        <dbReference type="Proteomes" id="UP001157974"/>
    </source>
</evidence>
<dbReference type="AlphaFoldDB" id="A0AAV8USN6"/>
<comment type="caution">
    <text evidence="4">The sequence shown here is derived from an EMBL/GenBank/DDBJ whole genome shotgun (WGS) entry which is preliminary data.</text>
</comment>
<dbReference type="InterPro" id="IPR036770">
    <property type="entry name" value="Ankyrin_rpt-contain_sf"/>
</dbReference>
<reference evidence="4 5" key="1">
    <citation type="journal article" date="2023" name="Nat. Commun.">
        <title>Origin of minicircular mitochondrial genomes in red algae.</title>
        <authorList>
            <person name="Lee Y."/>
            <person name="Cho C.H."/>
            <person name="Lee Y.M."/>
            <person name="Park S.I."/>
            <person name="Yang J.H."/>
            <person name="West J.A."/>
            <person name="Bhattacharya D."/>
            <person name="Yoon H.S."/>
        </authorList>
    </citation>
    <scope>NUCLEOTIDE SEQUENCE [LARGE SCALE GENOMIC DNA]</scope>
    <source>
        <strain evidence="4 5">CCMP1338</strain>
        <tissue evidence="4">Whole cell</tissue>
    </source>
</reference>
<dbReference type="Proteomes" id="UP001157974">
    <property type="component" value="Unassembled WGS sequence"/>
</dbReference>
<feature type="repeat" description="ANK" evidence="3">
    <location>
        <begin position="212"/>
        <end position="244"/>
    </location>
</feature>
<dbReference type="SMART" id="SM00248">
    <property type="entry name" value="ANK"/>
    <property type="match status" value="6"/>
</dbReference>
<accession>A0AAV8USN6</accession>
<dbReference type="EMBL" id="JAMWBK010000005">
    <property type="protein sequence ID" value="KAJ8904603.1"/>
    <property type="molecule type" value="Genomic_DNA"/>
</dbReference>
<feature type="repeat" description="ANK" evidence="3">
    <location>
        <begin position="178"/>
        <end position="210"/>
    </location>
</feature>
<keyword evidence="2 3" id="KW-0040">ANK repeat</keyword>
<dbReference type="InterPro" id="IPR002110">
    <property type="entry name" value="Ankyrin_rpt"/>
</dbReference>
<dbReference type="PROSITE" id="PS50297">
    <property type="entry name" value="ANK_REP_REGION"/>
    <property type="match status" value="4"/>
</dbReference>
<sequence>MEGFVGTASVSIGCGRLSVCANRRIAKRGSSRRMNVRCEMEDPDGERLMMSSMYGDASKVKSLVDGGVNVDYVSTGSGMTALMWAASEGHVDVSKILIDAGANVNAVNQAGFTPLAYAFDGAPQVRPPPPPPAGFPGMPGKAKPQQMKFAQRIDSGHMGVAKLLLVSQADRNAVNPTTGDSLLHLATKRGYPKMVELLLDLGLPVDVRNPGYLHTPLHEAAMSNNPEIVTLLLSRGASINAQNRLGWTPLIWAAARGHLKAVEVLCKSGADISIRGGSQPGEESTDALKEANKALDNRSEILSVLRKYGAR</sequence>
<evidence type="ECO:0000313" key="4">
    <source>
        <dbReference type="EMBL" id="KAJ8904603.1"/>
    </source>
</evidence>
<dbReference type="PRINTS" id="PR01415">
    <property type="entry name" value="ANKYRIN"/>
</dbReference>
<name>A0AAV8USN6_9RHOD</name>
<proteinExistence type="predicted"/>
<feature type="repeat" description="ANK" evidence="3">
    <location>
        <begin position="245"/>
        <end position="277"/>
    </location>
</feature>
<dbReference type="PANTHER" id="PTHR24198">
    <property type="entry name" value="ANKYRIN REPEAT AND PROTEIN KINASE DOMAIN-CONTAINING PROTEIN"/>
    <property type="match status" value="1"/>
</dbReference>
<dbReference type="SUPFAM" id="SSF48403">
    <property type="entry name" value="Ankyrin repeat"/>
    <property type="match status" value="2"/>
</dbReference>
<organism evidence="4 5">
    <name type="scientific">Rhodosorus marinus</name>
    <dbReference type="NCBI Taxonomy" id="101924"/>
    <lineage>
        <taxon>Eukaryota</taxon>
        <taxon>Rhodophyta</taxon>
        <taxon>Stylonematophyceae</taxon>
        <taxon>Stylonematales</taxon>
        <taxon>Stylonemataceae</taxon>
        <taxon>Rhodosorus</taxon>
    </lineage>
</organism>
<evidence type="ECO:0000256" key="3">
    <source>
        <dbReference type="PROSITE-ProRule" id="PRU00023"/>
    </source>
</evidence>
<feature type="repeat" description="ANK" evidence="3">
    <location>
        <begin position="77"/>
        <end position="109"/>
    </location>
</feature>
<dbReference type="Gene3D" id="1.25.40.20">
    <property type="entry name" value="Ankyrin repeat-containing domain"/>
    <property type="match status" value="2"/>
</dbReference>
<evidence type="ECO:0000256" key="1">
    <source>
        <dbReference type="ARBA" id="ARBA00022737"/>
    </source>
</evidence>
<protein>
    <submittedName>
        <fullName evidence="4">Uncharacterized protein</fullName>
    </submittedName>
</protein>
<keyword evidence="5" id="KW-1185">Reference proteome</keyword>
<dbReference type="Pfam" id="PF12796">
    <property type="entry name" value="Ank_2"/>
    <property type="match status" value="2"/>
</dbReference>
<dbReference type="Pfam" id="PF00023">
    <property type="entry name" value="Ank"/>
    <property type="match status" value="1"/>
</dbReference>
<evidence type="ECO:0000256" key="2">
    <source>
        <dbReference type="ARBA" id="ARBA00023043"/>
    </source>
</evidence>
<dbReference type="PROSITE" id="PS50088">
    <property type="entry name" value="ANK_REPEAT"/>
    <property type="match status" value="4"/>
</dbReference>
<dbReference type="PANTHER" id="PTHR24198:SF165">
    <property type="entry name" value="ANKYRIN REPEAT-CONTAINING PROTEIN-RELATED"/>
    <property type="match status" value="1"/>
</dbReference>
<keyword evidence="1" id="KW-0677">Repeat</keyword>